<reference evidence="3 4" key="1">
    <citation type="submission" date="2017-08" db="EMBL/GenBank/DDBJ databases">
        <title>Acidophilic green algal genome provides insights into adaptation to an acidic environment.</title>
        <authorList>
            <person name="Hirooka S."/>
            <person name="Hirose Y."/>
            <person name="Kanesaki Y."/>
            <person name="Higuchi S."/>
            <person name="Fujiwara T."/>
            <person name="Onuma R."/>
            <person name="Era A."/>
            <person name="Ohbayashi R."/>
            <person name="Uzuka A."/>
            <person name="Nozaki H."/>
            <person name="Yoshikawa H."/>
            <person name="Miyagishima S.Y."/>
        </authorList>
    </citation>
    <scope>NUCLEOTIDE SEQUENCE [LARGE SCALE GENOMIC DNA]</scope>
    <source>
        <strain evidence="3 4">NIES-2499</strain>
    </source>
</reference>
<dbReference type="CDD" id="cd05162">
    <property type="entry name" value="PWWP"/>
    <property type="match status" value="1"/>
</dbReference>
<dbReference type="STRING" id="1157962.A0A250WZK5"/>
<dbReference type="AlphaFoldDB" id="A0A250WZK5"/>
<accession>A0A250WZK5</accession>
<evidence type="ECO:0000259" key="2">
    <source>
        <dbReference type="PROSITE" id="PS50812"/>
    </source>
</evidence>
<feature type="region of interest" description="Disordered" evidence="1">
    <location>
        <begin position="111"/>
        <end position="269"/>
    </location>
</feature>
<evidence type="ECO:0000256" key="1">
    <source>
        <dbReference type="SAM" id="MobiDB-lite"/>
    </source>
</evidence>
<dbReference type="PANTHER" id="PTHR10688">
    <property type="entry name" value="PWWP DOMAIN-CONTAINING PROTEIN"/>
    <property type="match status" value="1"/>
</dbReference>
<dbReference type="PANTHER" id="PTHR10688:SF5">
    <property type="entry name" value="PWWP DOMAIN-CONTAINING PROTEIN 1-RELATED"/>
    <property type="match status" value="1"/>
</dbReference>
<dbReference type="OrthoDB" id="62853at2759"/>
<feature type="region of interest" description="Disordered" evidence="1">
    <location>
        <begin position="337"/>
        <end position="367"/>
    </location>
</feature>
<dbReference type="SMART" id="SM00293">
    <property type="entry name" value="PWWP"/>
    <property type="match status" value="1"/>
</dbReference>
<evidence type="ECO:0000313" key="4">
    <source>
        <dbReference type="Proteomes" id="UP000232323"/>
    </source>
</evidence>
<proteinExistence type="predicted"/>
<feature type="compositionally biased region" description="Pro residues" evidence="1">
    <location>
        <begin position="187"/>
        <end position="198"/>
    </location>
</feature>
<feature type="compositionally biased region" description="Low complexity" evidence="1">
    <location>
        <begin position="234"/>
        <end position="262"/>
    </location>
</feature>
<comment type="caution">
    <text evidence="3">The sequence shown here is derived from an EMBL/GenBank/DDBJ whole genome shotgun (WGS) entry which is preliminary data.</text>
</comment>
<feature type="compositionally biased region" description="Polar residues" evidence="1">
    <location>
        <begin position="168"/>
        <end position="181"/>
    </location>
</feature>
<sequence length="1189" mass="123678">MGGPPPRHPGTLVWCKLKGFVELWAGQIVDPALASDEARKTRVPDTFLVSFFPDNRFQWVPPDKIFDFEEHFDKHSKQQKSGKLWKRGVEEAKELLDKRNSKDQAIINVIEDSTAAKGSKQNSPDGGGKGKGEQKGSIPASAPNPSKPSSLPSKIATALSNKNKDSLPATTPGPNNIQAGSNATTPHPAPPAHNPDPAPRSKRRQSLPSAPSGAINATNSNHTDPKPLGRPRGRTPAAGAAGTSQSLEPSPSSQAGSPASNALRSKATPGSTISPAVIAVLDPATKSTSDAIAEQATTVVKPEPWRAEAIGIDQPQAICPAAAVSTGRFFFTFSRFPDLRPPQPKRPKRRISSAISGSVQPPSKPTASQVLNGSLPAGQSGAAVITSPYADWSTYIEMIRVSPADLKATSAKQALHWLRNVAKGDNSSQDMTLQESAAATSPNYSPKLRWLIALDRQCRCDALMKLPIVASEAAGFDVGGNGDCSAAAAASLSSPHGDMDRSKRLPRRAPLSQTKKITIPDALAAANGATSPLMASVDTEVSMVSVILNINDQLLPFLSPATIHPGVVVSRTDLSLPVHQVHGLQGALAAFAPCSKTVESWKQLAPGLLQLSLSVSDLSSAVTPTPPPPVVFPRALTTAKTRAETGAAASATAGAMGTRHQTAASASAAASSVPGAAGHSLRMTSLNGKPIMPRIILKKTMSVGNATAGKSMEGTKRVKLVLQQHRQRDAAADSADSDGSGGGLRLQGQGRGKGSGILLRTKLASQSQQVASVIGAHCLVKQVASHVRAPIKITARPLRGVSGAANAATAARLAEPSQPSATAQVRNAHVLPSSQQSLKRPREILAGGAGKGSYQHRLESHHPEVGEDWEEEPSGTNRQRGAGNGGDRSRARLRPRGRHPSWQSMAGDSISDEDYDVEEEDEDEDDEDGSDVGFESGYGMHGQKRHVGGIGAGSSGRHPLRKSGSGRAVLGGGGRGMHDSFKRGSAGYVGGSVVYRPGGVLGRGGSQASGGNHHGLGGGAMGWDHDAYGAGSMLMQQSDEPTVELFEYHGPLPVALAHAEAAATAAATARALNYGGSGSLTLRGSSLEEGTDKNVKNDLTGPGKIIVEFLLSVDDKQDTSAVPKRVSKAPAAAESVSPLPLLQPSVSNAAAAVVSTFSTLQFAQLWEAHVGAGSRLGVEDEEDLDALYM</sequence>
<dbReference type="InterPro" id="IPR052657">
    <property type="entry name" value="PDP_family_Arabidopsis"/>
</dbReference>
<dbReference type="SUPFAM" id="SSF63748">
    <property type="entry name" value="Tudor/PWWP/MBT"/>
    <property type="match status" value="1"/>
</dbReference>
<gene>
    <name evidence="3" type="ORF">CEUSTIGMA_g3659.t1</name>
</gene>
<name>A0A250WZK5_9CHLO</name>
<dbReference type="Gene3D" id="2.30.30.140">
    <property type="match status" value="1"/>
</dbReference>
<organism evidence="3 4">
    <name type="scientific">Chlamydomonas eustigma</name>
    <dbReference type="NCBI Taxonomy" id="1157962"/>
    <lineage>
        <taxon>Eukaryota</taxon>
        <taxon>Viridiplantae</taxon>
        <taxon>Chlorophyta</taxon>
        <taxon>core chlorophytes</taxon>
        <taxon>Chlorophyceae</taxon>
        <taxon>CS clade</taxon>
        <taxon>Chlamydomonadales</taxon>
        <taxon>Chlamydomonadaceae</taxon>
        <taxon>Chlamydomonas</taxon>
    </lineage>
</organism>
<feature type="compositionally biased region" description="Basic and acidic residues" evidence="1">
    <location>
        <begin position="856"/>
        <end position="865"/>
    </location>
</feature>
<protein>
    <recommendedName>
        <fullName evidence="2">PWWP domain-containing protein</fullName>
    </recommendedName>
</protein>
<feature type="compositionally biased region" description="Polar residues" evidence="1">
    <location>
        <begin position="353"/>
        <end position="367"/>
    </location>
</feature>
<feature type="region of interest" description="Disordered" evidence="1">
    <location>
        <begin position="814"/>
        <end position="977"/>
    </location>
</feature>
<feature type="region of interest" description="Disordered" evidence="1">
    <location>
        <begin position="725"/>
        <end position="751"/>
    </location>
</feature>
<keyword evidence="4" id="KW-1185">Reference proteome</keyword>
<dbReference type="EMBL" id="BEGY01000016">
    <property type="protein sequence ID" value="GAX76215.1"/>
    <property type="molecule type" value="Genomic_DNA"/>
</dbReference>
<evidence type="ECO:0000313" key="3">
    <source>
        <dbReference type="EMBL" id="GAX76215.1"/>
    </source>
</evidence>
<feature type="compositionally biased region" description="Low complexity" evidence="1">
    <location>
        <begin position="135"/>
        <end position="156"/>
    </location>
</feature>
<dbReference type="PROSITE" id="PS50812">
    <property type="entry name" value="PWWP"/>
    <property type="match status" value="1"/>
</dbReference>
<feature type="domain" description="PWWP" evidence="2">
    <location>
        <begin position="9"/>
        <end position="71"/>
    </location>
</feature>
<feature type="compositionally biased region" description="Gly residues" evidence="1">
    <location>
        <begin position="739"/>
        <end position="751"/>
    </location>
</feature>
<feature type="region of interest" description="Disordered" evidence="1">
    <location>
        <begin position="489"/>
        <end position="508"/>
    </location>
</feature>
<dbReference type="Proteomes" id="UP000232323">
    <property type="component" value="Unassembled WGS sequence"/>
</dbReference>
<dbReference type="InterPro" id="IPR000313">
    <property type="entry name" value="PWWP_dom"/>
</dbReference>
<dbReference type="Pfam" id="PF00855">
    <property type="entry name" value="PWWP"/>
    <property type="match status" value="1"/>
</dbReference>
<feature type="compositionally biased region" description="Acidic residues" evidence="1">
    <location>
        <begin position="910"/>
        <end position="930"/>
    </location>
</feature>